<organism evidence="1">
    <name type="scientific">Mantoniella antarctica</name>
    <dbReference type="NCBI Taxonomy" id="81844"/>
    <lineage>
        <taxon>Eukaryota</taxon>
        <taxon>Viridiplantae</taxon>
        <taxon>Chlorophyta</taxon>
        <taxon>Mamiellophyceae</taxon>
        <taxon>Mamiellales</taxon>
        <taxon>Mamiellaceae</taxon>
        <taxon>Mantoniella</taxon>
    </lineage>
</organism>
<reference evidence="1" key="1">
    <citation type="submission" date="2021-01" db="EMBL/GenBank/DDBJ databases">
        <authorList>
            <person name="Corre E."/>
            <person name="Pelletier E."/>
            <person name="Niang G."/>
            <person name="Scheremetjew M."/>
            <person name="Finn R."/>
            <person name="Kale V."/>
            <person name="Holt S."/>
            <person name="Cochrane G."/>
            <person name="Meng A."/>
            <person name="Brown T."/>
            <person name="Cohen L."/>
        </authorList>
    </citation>
    <scope>NUCLEOTIDE SEQUENCE</scope>
    <source>
        <strain evidence="1">SL-175</strain>
    </source>
</reference>
<gene>
    <name evidence="1" type="ORF">MANT1106_LOCUS2717</name>
</gene>
<name>A0A7S0S9I3_9CHLO</name>
<sequence>MTDNHRRCTRLTWRLGCAVRSLFSYILQDMLSHRIAGRLPNGRIVAIGTIFLQYANEEESPEEEEEEGECHTFAQVLEPPPYGSPGDGAWQWRSLPGTIVRHSDGGAGCVLSDGRFAVFGGMKNERTPTSSCEALTFDADGRARWEFLTPKLRRRLGLACVAIGGCVIIAGGEPSNTVEAYEEGLGRWRKLPCNIPHDSQRHGIGSAWTRC</sequence>
<dbReference type="Gene3D" id="2.120.10.80">
    <property type="entry name" value="Kelch-type beta propeller"/>
    <property type="match status" value="1"/>
</dbReference>
<dbReference type="SUPFAM" id="SSF117281">
    <property type="entry name" value="Kelch motif"/>
    <property type="match status" value="1"/>
</dbReference>
<dbReference type="AlphaFoldDB" id="A0A7S0S9I3"/>
<proteinExistence type="predicted"/>
<dbReference type="InterPro" id="IPR015915">
    <property type="entry name" value="Kelch-typ_b-propeller"/>
</dbReference>
<accession>A0A7S0S9I3</accession>
<evidence type="ECO:0000313" key="1">
    <source>
        <dbReference type="EMBL" id="CAD8700035.1"/>
    </source>
</evidence>
<dbReference type="EMBL" id="HBFC01004946">
    <property type="protein sequence ID" value="CAD8700035.1"/>
    <property type="molecule type" value="Transcribed_RNA"/>
</dbReference>
<protein>
    <submittedName>
        <fullName evidence="1">Uncharacterized protein</fullName>
    </submittedName>
</protein>